<evidence type="ECO:0000256" key="1">
    <source>
        <dbReference type="ARBA" id="ARBA00006739"/>
    </source>
</evidence>
<dbReference type="InterPro" id="IPR029044">
    <property type="entry name" value="Nucleotide-diphossugar_trans"/>
</dbReference>
<dbReference type="SUPFAM" id="SSF53448">
    <property type="entry name" value="Nucleotide-diphospho-sugar transferases"/>
    <property type="match status" value="1"/>
</dbReference>
<feature type="transmembrane region" description="Helical" evidence="4">
    <location>
        <begin position="339"/>
        <end position="360"/>
    </location>
</feature>
<dbReference type="Proteomes" id="UP000313948">
    <property type="component" value="Chromosome"/>
</dbReference>
<dbReference type="PANTHER" id="PTHR43630:SF1">
    <property type="entry name" value="POLY-BETA-1,6-N-ACETYL-D-GLUCOSAMINE SYNTHASE"/>
    <property type="match status" value="1"/>
</dbReference>
<dbReference type="EMBL" id="CP040899">
    <property type="protein sequence ID" value="QDB79221.1"/>
    <property type="molecule type" value="Genomic_DNA"/>
</dbReference>
<dbReference type="Pfam" id="PF13641">
    <property type="entry name" value="Glyco_tranf_2_3"/>
    <property type="match status" value="1"/>
</dbReference>
<name>A0ABX5VN37_9MICO</name>
<evidence type="ECO:0000256" key="4">
    <source>
        <dbReference type="SAM" id="Phobius"/>
    </source>
</evidence>
<evidence type="ECO:0000313" key="6">
    <source>
        <dbReference type="Proteomes" id="UP000313948"/>
    </source>
</evidence>
<protein>
    <submittedName>
        <fullName evidence="5">Glycosyltransferase family 2 protein</fullName>
    </submittedName>
</protein>
<comment type="similarity">
    <text evidence="1">Belongs to the glycosyltransferase 2 family.</text>
</comment>
<feature type="transmembrane region" description="Helical" evidence="4">
    <location>
        <begin position="6"/>
        <end position="32"/>
    </location>
</feature>
<keyword evidence="4" id="KW-0472">Membrane</keyword>
<accession>A0ABX5VN37</accession>
<dbReference type="RefSeq" id="WP_139948384.1">
    <property type="nucleotide sequence ID" value="NZ_CP040899.1"/>
</dbReference>
<dbReference type="CDD" id="cd06423">
    <property type="entry name" value="CESA_like"/>
    <property type="match status" value="1"/>
</dbReference>
<feature type="transmembrane region" description="Helical" evidence="4">
    <location>
        <begin position="294"/>
        <end position="327"/>
    </location>
</feature>
<keyword evidence="3" id="KW-0808">Transferase</keyword>
<dbReference type="PANTHER" id="PTHR43630">
    <property type="entry name" value="POLY-BETA-1,6-N-ACETYL-D-GLUCOSAMINE SYNTHASE"/>
    <property type="match status" value="1"/>
</dbReference>
<keyword evidence="4" id="KW-1133">Transmembrane helix</keyword>
<organism evidence="5 6">
    <name type="scientific">Georgenia wutianyii</name>
    <dbReference type="NCBI Taxonomy" id="2585135"/>
    <lineage>
        <taxon>Bacteria</taxon>
        <taxon>Bacillati</taxon>
        <taxon>Actinomycetota</taxon>
        <taxon>Actinomycetes</taxon>
        <taxon>Micrococcales</taxon>
        <taxon>Bogoriellaceae</taxon>
        <taxon>Georgenia</taxon>
    </lineage>
</organism>
<keyword evidence="2" id="KW-0328">Glycosyltransferase</keyword>
<evidence type="ECO:0000256" key="2">
    <source>
        <dbReference type="ARBA" id="ARBA00022676"/>
    </source>
</evidence>
<gene>
    <name evidence="5" type="ORF">FE251_07430</name>
</gene>
<sequence length="425" mass="46162">MTGVAIALVLVIGVSLLAVGIVRLAILPWAIVFELRGRSKGLGPAGCGPLFIEPPLVSVIIPAFEEGRVIGNCIQSLLRSDHARLEIVCVDDGSADDTYDWMRHFAAADPRVQAIRQVNGGKGSALNTGIAASHGEVLLLADADGIFRPDTVTRLLRGFRDEKVGAVCGNDRPVNTDRILTRLLALISHVGTGLMRRALDTLGCLPIVSGNIGAFRRDVLEQTGPVDTSTLGEDLELTWRVHRSGYQVAFAPDAVVYAESPSTLRGLWRQRVRWARGLLQVTALHRRMVGNPRYGAFGVYLLFNTVSQVIAPFLQVLGAIALVVLVVVQGTRWLPESLVAWILFVGLGMSVVLLLAAVLVDRAPRDLRHAWTIVLWPLYSTLMTFVILDAARLELSNAENRWNKLERTGTVSVDGLVDDQDPGPS</sequence>
<evidence type="ECO:0000313" key="5">
    <source>
        <dbReference type="EMBL" id="QDB79221.1"/>
    </source>
</evidence>
<evidence type="ECO:0000256" key="3">
    <source>
        <dbReference type="ARBA" id="ARBA00022679"/>
    </source>
</evidence>
<keyword evidence="4" id="KW-0812">Transmembrane</keyword>
<reference evidence="5 6" key="1">
    <citation type="submission" date="2019-05" db="EMBL/GenBank/DDBJ databases">
        <title>Georgenia *** sp. nov., and Georgenia *** sp. nov., isolated from the intestinal contents of plateau pika (Ochotona curzoniae) in the Qinghai-Tibet plateau of China.</title>
        <authorList>
            <person name="Tian Z."/>
        </authorList>
    </citation>
    <scope>NUCLEOTIDE SEQUENCE [LARGE SCALE GENOMIC DNA]</scope>
    <source>
        <strain evidence="5 6">Z294</strain>
    </source>
</reference>
<dbReference type="Gene3D" id="3.90.550.10">
    <property type="entry name" value="Spore Coat Polysaccharide Biosynthesis Protein SpsA, Chain A"/>
    <property type="match status" value="1"/>
</dbReference>
<keyword evidence="6" id="KW-1185">Reference proteome</keyword>
<proteinExistence type="inferred from homology"/>
<feature type="transmembrane region" description="Helical" evidence="4">
    <location>
        <begin position="372"/>
        <end position="391"/>
    </location>
</feature>